<keyword evidence="10" id="KW-0067">ATP-binding</keyword>
<evidence type="ECO:0000256" key="7">
    <source>
        <dbReference type="ARBA" id="ARBA00022679"/>
    </source>
</evidence>
<feature type="domain" description="S-adenosylmethionine synthetase C-terminal" evidence="18">
    <location>
        <begin position="230"/>
        <end position="366"/>
    </location>
</feature>
<dbReference type="EMBL" id="MFZI01000023">
    <property type="protein sequence ID" value="OGK20982.1"/>
    <property type="molecule type" value="Genomic_DNA"/>
</dbReference>
<dbReference type="InterPro" id="IPR022629">
    <property type="entry name" value="S-AdoMet_synt_central"/>
</dbReference>
<comment type="subunit">
    <text evidence="14">Homotetramer.</text>
</comment>
<keyword evidence="12 14" id="KW-0630">Potassium</keyword>
<comment type="cofactor">
    <cofactor evidence="2">
        <name>K(+)</name>
        <dbReference type="ChEBI" id="CHEBI:29103"/>
    </cofactor>
</comment>
<sequence>MSNSYTFTSESVCAGHPDKICDRVSDAIVDNVLAKDPYGRVAIETLVTYNQMTLAGEITSRYKIDFDKVARNEIKALGYTSKELNFSFRSPIDIYVHAQSREIAAGVDVAGAGDQGMMFGFACRDTDTLMPIAISIAHTLAQKIDQVREKNILSYLRPDGKTQVTVEYKNGKPYKVQTVVIAVPHKESVHLKQVKSDVYKKIIKPVLKSYGFAIETKDVIVNGTGIWHFGGPASDTGVTGRKIIVDTYGGYARVGGGAFSGKDPTKVDRSGAYAARFLAKNIVAHKLADKAEVRLAYFIGAKKPIMQDVETFGTAKKSNKVIKDFVNKILDTSVAGILEKLDLRRPIYRDTSCYGHFGRNHFSWEQIVSA</sequence>
<gene>
    <name evidence="19" type="ORF">A2866_02595</name>
</gene>
<reference evidence="19 20" key="1">
    <citation type="journal article" date="2016" name="Nat. Commun.">
        <title>Thousands of microbial genomes shed light on interconnected biogeochemical processes in an aquifer system.</title>
        <authorList>
            <person name="Anantharaman K."/>
            <person name="Brown C.T."/>
            <person name="Hug L.A."/>
            <person name="Sharon I."/>
            <person name="Castelle C.J."/>
            <person name="Probst A.J."/>
            <person name="Thomas B.C."/>
            <person name="Singh A."/>
            <person name="Wilkins M.J."/>
            <person name="Karaoz U."/>
            <person name="Brodie E.L."/>
            <person name="Williams K.H."/>
            <person name="Hubbard S.S."/>
            <person name="Banfield J.F."/>
        </authorList>
    </citation>
    <scope>NUCLEOTIDE SEQUENCE [LARGE SCALE GENOMIC DNA]</scope>
</reference>
<comment type="caution">
    <text evidence="19">The sequence shown here is derived from an EMBL/GenBank/DDBJ whole genome shotgun (WGS) entry which is preliminary data.</text>
</comment>
<evidence type="ECO:0000256" key="15">
    <source>
        <dbReference type="RuleBase" id="RU004462"/>
    </source>
</evidence>
<dbReference type="GO" id="GO:0006730">
    <property type="term" value="P:one-carbon metabolic process"/>
    <property type="evidence" value="ECO:0007669"/>
    <property type="project" value="UniProtKB-KW"/>
</dbReference>
<evidence type="ECO:0000256" key="4">
    <source>
        <dbReference type="ARBA" id="ARBA00009685"/>
    </source>
</evidence>
<keyword evidence="7 19" id="KW-0808">Transferase</keyword>
<evidence type="ECO:0000256" key="6">
    <source>
        <dbReference type="ARBA" id="ARBA00022563"/>
    </source>
</evidence>
<evidence type="ECO:0000256" key="12">
    <source>
        <dbReference type="ARBA" id="ARBA00022958"/>
    </source>
</evidence>
<keyword evidence="6" id="KW-0554">One-carbon metabolism</keyword>
<dbReference type="NCBIfam" id="TIGR01034">
    <property type="entry name" value="metK"/>
    <property type="match status" value="1"/>
</dbReference>
<dbReference type="PIRSF" id="PIRSF000497">
    <property type="entry name" value="MAT"/>
    <property type="match status" value="1"/>
</dbReference>
<comment type="cofactor">
    <cofactor evidence="1">
        <name>Mg(2+)</name>
        <dbReference type="ChEBI" id="CHEBI:18420"/>
    </cofactor>
</comment>
<feature type="domain" description="S-adenosylmethionine synthetase central" evidence="17">
    <location>
        <begin position="110"/>
        <end position="225"/>
    </location>
</feature>
<dbReference type="GO" id="GO:0004478">
    <property type="term" value="F:methionine adenosyltransferase activity"/>
    <property type="evidence" value="ECO:0007669"/>
    <property type="project" value="UniProtKB-UniRule"/>
</dbReference>
<evidence type="ECO:0000256" key="13">
    <source>
        <dbReference type="NCBIfam" id="TIGR01034"/>
    </source>
</evidence>
<dbReference type="PROSITE" id="PS00377">
    <property type="entry name" value="ADOMET_SYNTHASE_2"/>
    <property type="match status" value="1"/>
</dbReference>
<evidence type="ECO:0000256" key="2">
    <source>
        <dbReference type="ARBA" id="ARBA00001958"/>
    </source>
</evidence>
<dbReference type="InterPro" id="IPR022631">
    <property type="entry name" value="ADOMET_SYNTHASE_CS"/>
</dbReference>
<organism evidence="19 20">
    <name type="scientific">Candidatus Roizmanbacteria bacterium RIFCSPHIGHO2_01_FULL_39_8</name>
    <dbReference type="NCBI Taxonomy" id="1802033"/>
    <lineage>
        <taxon>Bacteria</taxon>
        <taxon>Candidatus Roizmaniibacteriota</taxon>
    </lineage>
</organism>
<dbReference type="GO" id="GO:0005737">
    <property type="term" value="C:cytoplasm"/>
    <property type="evidence" value="ECO:0007669"/>
    <property type="project" value="UniProtKB-SubCell"/>
</dbReference>
<dbReference type="PROSITE" id="PS00376">
    <property type="entry name" value="ADOMET_SYNTHASE_1"/>
    <property type="match status" value="1"/>
</dbReference>
<evidence type="ECO:0000256" key="5">
    <source>
        <dbReference type="ARBA" id="ARBA00012828"/>
    </source>
</evidence>
<keyword evidence="11 14" id="KW-0460">Magnesium</keyword>
<dbReference type="CDD" id="cd18079">
    <property type="entry name" value="S-AdoMet_synt"/>
    <property type="match status" value="1"/>
</dbReference>
<dbReference type="PANTHER" id="PTHR11964">
    <property type="entry name" value="S-ADENOSYLMETHIONINE SYNTHETASE"/>
    <property type="match status" value="1"/>
</dbReference>
<name>A0A1F7GR91_9BACT</name>
<evidence type="ECO:0000256" key="8">
    <source>
        <dbReference type="ARBA" id="ARBA00022723"/>
    </source>
</evidence>
<evidence type="ECO:0000256" key="1">
    <source>
        <dbReference type="ARBA" id="ARBA00001946"/>
    </source>
</evidence>
<dbReference type="Gene3D" id="3.30.300.10">
    <property type="match status" value="3"/>
</dbReference>
<dbReference type="InterPro" id="IPR022636">
    <property type="entry name" value="S-AdoMet_synthetase_sfam"/>
</dbReference>
<evidence type="ECO:0000259" key="16">
    <source>
        <dbReference type="Pfam" id="PF00438"/>
    </source>
</evidence>
<accession>A0A1F7GR91</accession>
<dbReference type="UniPathway" id="UPA00315">
    <property type="reaction ID" value="UER00080"/>
</dbReference>
<dbReference type="FunFam" id="3.30.300.10:FF:000003">
    <property type="entry name" value="S-adenosylmethionine synthase"/>
    <property type="match status" value="1"/>
</dbReference>
<dbReference type="SUPFAM" id="SSF55973">
    <property type="entry name" value="S-adenosylmethionine synthetase"/>
    <property type="match status" value="3"/>
</dbReference>
<dbReference type="Pfam" id="PF00438">
    <property type="entry name" value="S-AdoMet_synt_N"/>
    <property type="match status" value="1"/>
</dbReference>
<dbReference type="AlphaFoldDB" id="A0A1F7GR91"/>
<evidence type="ECO:0000313" key="19">
    <source>
        <dbReference type="EMBL" id="OGK20982.1"/>
    </source>
</evidence>
<dbReference type="InterPro" id="IPR022628">
    <property type="entry name" value="S-AdoMet_synt_N"/>
</dbReference>
<dbReference type="GO" id="GO:0046872">
    <property type="term" value="F:metal ion binding"/>
    <property type="evidence" value="ECO:0007669"/>
    <property type="project" value="UniProtKB-KW"/>
</dbReference>
<dbReference type="GO" id="GO:0005524">
    <property type="term" value="F:ATP binding"/>
    <property type="evidence" value="ECO:0007669"/>
    <property type="project" value="UniProtKB-KW"/>
</dbReference>
<evidence type="ECO:0000259" key="17">
    <source>
        <dbReference type="Pfam" id="PF02772"/>
    </source>
</evidence>
<dbReference type="Proteomes" id="UP000177026">
    <property type="component" value="Unassembled WGS sequence"/>
</dbReference>
<evidence type="ECO:0000256" key="9">
    <source>
        <dbReference type="ARBA" id="ARBA00022741"/>
    </source>
</evidence>
<keyword evidence="9" id="KW-0547">Nucleotide-binding</keyword>
<comment type="subcellular location">
    <subcellularLocation>
        <location evidence="14">Cytoplasm</location>
    </subcellularLocation>
</comment>
<proteinExistence type="inferred from homology"/>
<dbReference type="EC" id="2.5.1.6" evidence="5 13"/>
<dbReference type="Pfam" id="PF02772">
    <property type="entry name" value="S-AdoMet_synt_M"/>
    <property type="match status" value="1"/>
</dbReference>
<comment type="similarity">
    <text evidence="4 15">Belongs to the AdoMet synthase family.</text>
</comment>
<dbReference type="InterPro" id="IPR022630">
    <property type="entry name" value="S-AdoMet_synt_C"/>
</dbReference>
<evidence type="ECO:0000256" key="14">
    <source>
        <dbReference type="RuleBase" id="RU000542"/>
    </source>
</evidence>
<dbReference type="GO" id="GO:0006556">
    <property type="term" value="P:S-adenosylmethionine biosynthetic process"/>
    <property type="evidence" value="ECO:0007669"/>
    <property type="project" value="UniProtKB-UniRule"/>
</dbReference>
<protein>
    <recommendedName>
        <fullName evidence="5 13">Methionine adenosyltransferase</fullName>
        <ecNumber evidence="5 13">2.5.1.6</ecNumber>
    </recommendedName>
</protein>
<dbReference type="Pfam" id="PF02773">
    <property type="entry name" value="S-AdoMet_synt_C"/>
    <property type="match status" value="1"/>
</dbReference>
<evidence type="ECO:0000256" key="3">
    <source>
        <dbReference type="ARBA" id="ARBA00005224"/>
    </source>
</evidence>
<evidence type="ECO:0000256" key="11">
    <source>
        <dbReference type="ARBA" id="ARBA00022842"/>
    </source>
</evidence>
<comment type="pathway">
    <text evidence="3">Amino-acid biosynthesis; S-adenosyl-L-methionine biosynthesis; S-adenosyl-L-methionine from L-methionine: step 1/1.</text>
</comment>
<evidence type="ECO:0000259" key="18">
    <source>
        <dbReference type="Pfam" id="PF02773"/>
    </source>
</evidence>
<dbReference type="InterPro" id="IPR002133">
    <property type="entry name" value="S-AdoMet_synthetase"/>
</dbReference>
<evidence type="ECO:0000256" key="10">
    <source>
        <dbReference type="ARBA" id="ARBA00022840"/>
    </source>
</evidence>
<keyword evidence="8 14" id="KW-0479">Metal-binding</keyword>
<feature type="domain" description="S-adenosylmethionine synthetase N-terminal" evidence="16">
    <location>
        <begin position="5"/>
        <end position="100"/>
    </location>
</feature>
<evidence type="ECO:0000313" key="20">
    <source>
        <dbReference type="Proteomes" id="UP000177026"/>
    </source>
</evidence>